<evidence type="ECO:0000313" key="10">
    <source>
        <dbReference type="Proteomes" id="UP000255284"/>
    </source>
</evidence>
<feature type="transmembrane region" description="Helical" evidence="7">
    <location>
        <begin position="93"/>
        <end position="117"/>
    </location>
</feature>
<evidence type="ECO:0000256" key="4">
    <source>
        <dbReference type="ARBA" id="ARBA00022692"/>
    </source>
</evidence>
<evidence type="ECO:0000256" key="6">
    <source>
        <dbReference type="ARBA" id="ARBA00023136"/>
    </source>
</evidence>
<dbReference type="InterPro" id="IPR000515">
    <property type="entry name" value="MetI-like"/>
</dbReference>
<dbReference type="EMBL" id="UGGQ01000006">
    <property type="protein sequence ID" value="STO16247.1"/>
    <property type="molecule type" value="Genomic_DNA"/>
</dbReference>
<feature type="transmembrane region" description="Helical" evidence="7">
    <location>
        <begin position="59"/>
        <end position="81"/>
    </location>
</feature>
<evidence type="ECO:0000256" key="3">
    <source>
        <dbReference type="ARBA" id="ARBA00022475"/>
    </source>
</evidence>
<proteinExistence type="inferred from homology"/>
<dbReference type="PANTHER" id="PTHR30450">
    <property type="entry name" value="ABC TRANSPORTER PERMEASE"/>
    <property type="match status" value="1"/>
</dbReference>
<keyword evidence="6 7" id="KW-0472">Membrane</keyword>
<keyword evidence="2 7" id="KW-0813">Transport</keyword>
<feature type="transmembrane region" description="Helical" evidence="7">
    <location>
        <begin position="231"/>
        <end position="249"/>
    </location>
</feature>
<feature type="transmembrane region" description="Helical" evidence="7">
    <location>
        <begin position="194"/>
        <end position="219"/>
    </location>
</feature>
<dbReference type="PROSITE" id="PS50928">
    <property type="entry name" value="ABC_TM1"/>
    <property type="match status" value="1"/>
</dbReference>
<gene>
    <name evidence="9" type="primary">metP</name>
    <name evidence="9" type="ORF">NCTC11819_00808</name>
</gene>
<dbReference type="GO" id="GO:0048473">
    <property type="term" value="P:D-methionine transmembrane transport"/>
    <property type="evidence" value="ECO:0007669"/>
    <property type="project" value="TreeGrafter"/>
</dbReference>
<keyword evidence="5 7" id="KW-1133">Transmembrane helix</keyword>
<evidence type="ECO:0000259" key="8">
    <source>
        <dbReference type="PROSITE" id="PS50928"/>
    </source>
</evidence>
<sequence length="259" mass="27653">MPPNAKSKPKRSVIYLINPIFTQFASDIFTIVATGYGDPTWGDNPAITKEMLPATLETLAISAISGVFAVLLGIPLGLFCVATSKDGLIPNVVVNKITGFIIDLGRSIPFLILAVFLTPLTRLVVGTTVGWQASSIPLIIGATPFFARLVESNIMGVDKGKIEAAQMMGASRTQIMWGVQVREALPALMQSTTVLVITIIGYTAITGSLGGGGLGAMAINYGRFRWQSDTMIVSIVVIGVIVMAVQYLGDFLTHRVDHR</sequence>
<feature type="transmembrane region" description="Helical" evidence="7">
    <location>
        <begin position="129"/>
        <end position="150"/>
    </location>
</feature>
<protein>
    <submittedName>
        <fullName evidence="9">Methionine import system permease protein MetP</fullName>
    </submittedName>
</protein>
<dbReference type="Gene3D" id="1.10.3720.10">
    <property type="entry name" value="MetI-like"/>
    <property type="match status" value="1"/>
</dbReference>
<dbReference type="GO" id="GO:0005886">
    <property type="term" value="C:plasma membrane"/>
    <property type="evidence" value="ECO:0007669"/>
    <property type="project" value="UniProtKB-SubCell"/>
</dbReference>
<evidence type="ECO:0000256" key="2">
    <source>
        <dbReference type="ARBA" id="ARBA00022448"/>
    </source>
</evidence>
<name>A0A8G2M511_9ACTO</name>
<keyword evidence="4 7" id="KW-0812">Transmembrane</keyword>
<comment type="similarity">
    <text evidence="7">Belongs to the binding-protein-dependent transport system permease family.</text>
</comment>
<dbReference type="InterPro" id="IPR035906">
    <property type="entry name" value="MetI-like_sf"/>
</dbReference>
<dbReference type="PANTHER" id="PTHR30450:SF1">
    <property type="entry name" value="D-METHIONINE TRANSPORT SYSTEM PERMEASE PROTEIN METI-RELATED"/>
    <property type="match status" value="1"/>
</dbReference>
<dbReference type="CDD" id="cd06261">
    <property type="entry name" value="TM_PBP2"/>
    <property type="match status" value="1"/>
</dbReference>
<feature type="transmembrane region" description="Helical" evidence="7">
    <location>
        <begin position="12"/>
        <end position="36"/>
    </location>
</feature>
<dbReference type="Proteomes" id="UP000255284">
    <property type="component" value="Unassembled WGS sequence"/>
</dbReference>
<evidence type="ECO:0000256" key="7">
    <source>
        <dbReference type="RuleBase" id="RU363032"/>
    </source>
</evidence>
<evidence type="ECO:0000313" key="9">
    <source>
        <dbReference type="EMBL" id="STO16247.1"/>
    </source>
</evidence>
<accession>A0A8G2M511</accession>
<dbReference type="SUPFAM" id="SSF161098">
    <property type="entry name" value="MetI-like"/>
    <property type="match status" value="1"/>
</dbReference>
<comment type="caution">
    <text evidence="9">The sequence shown here is derived from an EMBL/GenBank/DDBJ whole genome shotgun (WGS) entry which is preliminary data.</text>
</comment>
<feature type="domain" description="ABC transmembrane type-1" evidence="8">
    <location>
        <begin position="55"/>
        <end position="249"/>
    </location>
</feature>
<keyword evidence="3" id="KW-1003">Cell membrane</keyword>
<organism evidence="9 10">
    <name type="scientific">Mobiluncus mulieris</name>
    <dbReference type="NCBI Taxonomy" id="2052"/>
    <lineage>
        <taxon>Bacteria</taxon>
        <taxon>Bacillati</taxon>
        <taxon>Actinomycetota</taxon>
        <taxon>Actinomycetes</taxon>
        <taxon>Actinomycetales</taxon>
        <taxon>Actinomycetaceae</taxon>
        <taxon>Mobiluncus</taxon>
    </lineage>
</organism>
<comment type="subcellular location">
    <subcellularLocation>
        <location evidence="1 7">Cell membrane</location>
        <topology evidence="1 7">Multi-pass membrane protein</topology>
    </subcellularLocation>
</comment>
<dbReference type="Pfam" id="PF00528">
    <property type="entry name" value="BPD_transp_1"/>
    <property type="match status" value="1"/>
</dbReference>
<dbReference type="InterPro" id="IPR051322">
    <property type="entry name" value="AA_ABC_Transporter_Permease"/>
</dbReference>
<reference evidence="9 10" key="1">
    <citation type="submission" date="2018-06" db="EMBL/GenBank/DDBJ databases">
        <authorList>
            <consortium name="Pathogen Informatics"/>
            <person name="Doyle S."/>
        </authorList>
    </citation>
    <scope>NUCLEOTIDE SEQUENCE [LARGE SCALE GENOMIC DNA]</scope>
    <source>
        <strain evidence="9 10">NCTC11819</strain>
    </source>
</reference>
<evidence type="ECO:0000256" key="1">
    <source>
        <dbReference type="ARBA" id="ARBA00004651"/>
    </source>
</evidence>
<evidence type="ECO:0000256" key="5">
    <source>
        <dbReference type="ARBA" id="ARBA00022989"/>
    </source>
</evidence>
<dbReference type="AlphaFoldDB" id="A0A8G2M511"/>